<evidence type="ECO:0000256" key="1">
    <source>
        <dbReference type="SAM" id="Phobius"/>
    </source>
</evidence>
<keyword evidence="1" id="KW-0472">Membrane</keyword>
<proteinExistence type="predicted"/>
<organism evidence="2 3">
    <name type="scientific">Eucalyptus globulus</name>
    <name type="common">Tasmanian blue gum</name>
    <dbReference type="NCBI Taxonomy" id="34317"/>
    <lineage>
        <taxon>Eukaryota</taxon>
        <taxon>Viridiplantae</taxon>
        <taxon>Streptophyta</taxon>
        <taxon>Embryophyta</taxon>
        <taxon>Tracheophyta</taxon>
        <taxon>Spermatophyta</taxon>
        <taxon>Magnoliopsida</taxon>
        <taxon>eudicotyledons</taxon>
        <taxon>Gunneridae</taxon>
        <taxon>Pentapetalae</taxon>
        <taxon>rosids</taxon>
        <taxon>malvids</taxon>
        <taxon>Myrtales</taxon>
        <taxon>Myrtaceae</taxon>
        <taxon>Myrtoideae</taxon>
        <taxon>Eucalypteae</taxon>
        <taxon>Eucalyptus</taxon>
    </lineage>
</organism>
<dbReference type="PANTHER" id="PTHR31170">
    <property type="entry name" value="BNAC04G53230D PROTEIN"/>
    <property type="match status" value="1"/>
</dbReference>
<keyword evidence="3" id="KW-1185">Reference proteome</keyword>
<dbReference type="Proteomes" id="UP001634007">
    <property type="component" value="Unassembled WGS sequence"/>
</dbReference>
<dbReference type="InterPro" id="IPR004158">
    <property type="entry name" value="DUF247_pln"/>
</dbReference>
<sequence length="528" mass="60826">MRRNMTNSSQAMVDASNQPHKRSFNSLFKLICDKLLEAVVCSPREKSTPNSLAIESSNVEVLVHKNGVENAPENNQGGPDSEGFLSSIDQKLDQVRQDNEACSWKNLSIYRIPHYLKQEQDKDKAFIPQIVSLGPYYHDTMHLRQMEWHKCRCFDQILKRTSHKIDLYRDLVKEVEQEARGCYEGEISMLSKKFVEMMVLDGCFVIELLLGVIIGFEKLGYPRNDPVFSLLRSMHMIQGDMLKLENQIPLFILDQLLGLQFSISDHKGVVAKLALMFFHKLMPKFGPRPDHKGLEIVPDNGGLHFLEVFRLNILGLGLTKQTQGEMSWQQAQQRSIHSVTDLREAGIGFRERKEANFWDIKFEDGTLQIPQLQIHKGTRSLFLNLISFEQSHFRCGNKITSYILFMDDLIDSPEDVKFLRKRGIINHRLGSDAEVADLFNRLCLDVDFSIEDSYLSPLTKMVETYETRRSSSCGAYLEYKWNAWIAILNHNYFNNPWSIISVIAAFVLLVLTFTQTFYEVYGHYKSGS</sequence>
<feature type="transmembrane region" description="Helical" evidence="1">
    <location>
        <begin position="497"/>
        <end position="518"/>
    </location>
</feature>
<evidence type="ECO:0000313" key="2">
    <source>
        <dbReference type="EMBL" id="KAL3722069.1"/>
    </source>
</evidence>
<keyword evidence="1" id="KW-1133">Transmembrane helix</keyword>
<dbReference type="EMBL" id="JBJKBG010000009">
    <property type="protein sequence ID" value="KAL3722069.1"/>
    <property type="molecule type" value="Genomic_DNA"/>
</dbReference>
<accession>A0ABD3J6B3</accession>
<comment type="caution">
    <text evidence="2">The sequence shown here is derived from an EMBL/GenBank/DDBJ whole genome shotgun (WGS) entry which is preliminary data.</text>
</comment>
<gene>
    <name evidence="2" type="ORF">ACJRO7_034426</name>
</gene>
<dbReference type="AlphaFoldDB" id="A0ABD3J6B3"/>
<dbReference type="PANTHER" id="PTHR31170:SF25">
    <property type="entry name" value="BNAA09G04570D PROTEIN"/>
    <property type="match status" value="1"/>
</dbReference>
<dbReference type="Pfam" id="PF03140">
    <property type="entry name" value="DUF247"/>
    <property type="match status" value="1"/>
</dbReference>
<protein>
    <submittedName>
        <fullName evidence="2">Uncharacterized protein</fullName>
    </submittedName>
</protein>
<name>A0ABD3J6B3_EUCGL</name>
<evidence type="ECO:0000313" key="3">
    <source>
        <dbReference type="Proteomes" id="UP001634007"/>
    </source>
</evidence>
<reference evidence="2 3" key="1">
    <citation type="submission" date="2024-11" db="EMBL/GenBank/DDBJ databases">
        <title>Chromosome-level genome assembly of Eucalyptus globulus Labill. provides insights into its genome evolution.</title>
        <authorList>
            <person name="Li X."/>
        </authorList>
    </citation>
    <scope>NUCLEOTIDE SEQUENCE [LARGE SCALE GENOMIC DNA]</scope>
    <source>
        <strain evidence="2">CL2024</strain>
        <tissue evidence="2">Fresh tender leaves</tissue>
    </source>
</reference>
<keyword evidence="1" id="KW-0812">Transmembrane</keyword>